<dbReference type="Proteomes" id="UP000078397">
    <property type="component" value="Unassembled WGS sequence"/>
</dbReference>
<reference evidence="1 2" key="1">
    <citation type="journal article" date="2016" name="PLoS Pathog.">
        <title>Biosynthesis of antibiotic leucinostatins in bio-control fungus Purpureocillium lilacinum and their inhibition on phytophthora revealed by genome mining.</title>
        <authorList>
            <person name="Wang G."/>
            <person name="Liu Z."/>
            <person name="Lin R."/>
            <person name="Li E."/>
            <person name="Mao Z."/>
            <person name="Ling J."/>
            <person name="Yang Y."/>
            <person name="Yin W.B."/>
            <person name="Xie B."/>
        </authorList>
    </citation>
    <scope>NUCLEOTIDE SEQUENCE [LARGE SCALE GENOMIC DNA]</scope>
    <source>
        <strain evidence="1">170</strain>
    </source>
</reference>
<keyword evidence="2" id="KW-1185">Reference proteome</keyword>
<sequence>MTWDLTSLFVACISKSTWPLRPMNVKLSPCIVRRRLTLGSHINIPTMTRNTTQLWNLN</sequence>
<evidence type="ECO:0000313" key="2">
    <source>
        <dbReference type="Proteomes" id="UP000078397"/>
    </source>
</evidence>
<dbReference type="RefSeq" id="XP_022285086.1">
    <property type="nucleotide sequence ID" value="XM_022429904.1"/>
</dbReference>
<dbReference type="KEGG" id="pchm:VFPPC_18262"/>
<organism evidence="1 2">
    <name type="scientific">Pochonia chlamydosporia 170</name>
    <dbReference type="NCBI Taxonomy" id="1380566"/>
    <lineage>
        <taxon>Eukaryota</taxon>
        <taxon>Fungi</taxon>
        <taxon>Dikarya</taxon>
        <taxon>Ascomycota</taxon>
        <taxon>Pezizomycotina</taxon>
        <taxon>Sordariomycetes</taxon>
        <taxon>Hypocreomycetidae</taxon>
        <taxon>Hypocreales</taxon>
        <taxon>Clavicipitaceae</taxon>
        <taxon>Pochonia</taxon>
    </lineage>
</organism>
<evidence type="ECO:0000313" key="1">
    <source>
        <dbReference type="EMBL" id="OWT42594.1"/>
    </source>
</evidence>
<gene>
    <name evidence="1" type="ORF">VFPPC_18262</name>
</gene>
<accession>A0A219AQM3</accession>
<dbReference type="AlphaFoldDB" id="A0A219AQM3"/>
<protein>
    <submittedName>
        <fullName evidence="1">Uncharacterized protein</fullName>
    </submittedName>
</protein>
<comment type="caution">
    <text evidence="1">The sequence shown here is derived from an EMBL/GenBank/DDBJ whole genome shotgun (WGS) entry which is preliminary data.</text>
</comment>
<name>A0A219AQM3_METCM</name>
<proteinExistence type="predicted"/>
<dbReference type="EMBL" id="LSBJ02000010">
    <property type="protein sequence ID" value="OWT42594.1"/>
    <property type="molecule type" value="Genomic_DNA"/>
</dbReference>
<dbReference type="GeneID" id="33937097"/>